<dbReference type="EMBL" id="PNIE01000064">
    <property type="protein sequence ID" value="PMP62449.1"/>
    <property type="molecule type" value="Genomic_DNA"/>
</dbReference>
<dbReference type="PANTHER" id="PTHR30087">
    <property type="entry name" value="INNER MEMBRANE PROTEIN"/>
    <property type="match status" value="1"/>
</dbReference>
<gene>
    <name evidence="2" type="ORF">C0197_04720</name>
</gene>
<dbReference type="InterPro" id="IPR013560">
    <property type="entry name" value="DUF1722"/>
</dbReference>
<evidence type="ECO:0000313" key="2">
    <source>
        <dbReference type="EMBL" id="PMP62449.1"/>
    </source>
</evidence>
<name>A0A2N7PJ06_9BACT</name>
<evidence type="ECO:0000259" key="1">
    <source>
        <dbReference type="Pfam" id="PF08349"/>
    </source>
</evidence>
<comment type="caution">
    <text evidence="2">The sequence shown here is derived from an EMBL/GenBank/DDBJ whole genome shotgun (WGS) entry which is preliminary data.</text>
</comment>
<dbReference type="PANTHER" id="PTHR30087:SF0">
    <property type="entry name" value="INNER MEMBRANE PROTEIN"/>
    <property type="match status" value="1"/>
</dbReference>
<protein>
    <submittedName>
        <fullName evidence="2">DUF1722 domain-containing protein</fullName>
    </submittedName>
</protein>
<feature type="domain" description="DUF1722" evidence="1">
    <location>
        <begin position="194"/>
        <end position="310"/>
    </location>
</feature>
<organism evidence="2 3">
    <name type="scientific">Caldimicrobium thiodismutans</name>
    <dbReference type="NCBI Taxonomy" id="1653476"/>
    <lineage>
        <taxon>Bacteria</taxon>
        <taxon>Pseudomonadati</taxon>
        <taxon>Thermodesulfobacteriota</taxon>
        <taxon>Thermodesulfobacteria</taxon>
        <taxon>Thermodesulfobacteriales</taxon>
        <taxon>Thermodesulfobacteriaceae</taxon>
        <taxon>Caldimicrobium</taxon>
    </lineage>
</organism>
<dbReference type="AlphaFoldDB" id="A0A2N7PJ06"/>
<reference evidence="2 3" key="1">
    <citation type="submission" date="2018-01" db="EMBL/GenBank/DDBJ databases">
        <title>Metagenomic assembled genomes from two thermal pools in the Uzon Caldera, Kamchatka, Russia.</title>
        <authorList>
            <person name="Wilkins L."/>
            <person name="Ettinger C."/>
        </authorList>
    </citation>
    <scope>NUCLEOTIDE SEQUENCE [LARGE SCALE GENOMIC DNA]</scope>
    <source>
        <strain evidence="2">ZAV-15</strain>
    </source>
</reference>
<dbReference type="Proteomes" id="UP000235731">
    <property type="component" value="Unassembled WGS sequence"/>
</dbReference>
<dbReference type="Pfam" id="PF04463">
    <property type="entry name" value="2-thiour_desulf"/>
    <property type="match status" value="1"/>
</dbReference>
<accession>A0A2N7PJ06</accession>
<evidence type="ECO:0000313" key="3">
    <source>
        <dbReference type="Proteomes" id="UP000235731"/>
    </source>
</evidence>
<sequence>MLYSTFAYKPLIVLSRCLNREPVRFNSEVIHDEFVVKLQKYVDFITVCPEVDIGMPVPRPPVFLAKIENTVRMIEPISQKDYTEKMLNFSLNFLEKLGEVDGFLLKARSPSCGVGDTKLYKEDLKHLIGKTSGLFALTVKEKYPYLPVEDEGRLHDFWIRQDFLTKVFTYGEFRHLKKQITHIRELINFHQRHKYLLLLYSPANLKKMGSIIANWDKFGLEKTLAVYENLLKATLTKKQSVRAHLNVLLHLYGHFSDLLKPGEKRQFHHWLNKLKKDKVYLLVILEFMKSLIYRFENEYLSSQKYLQPYPEELMRI</sequence>
<dbReference type="InterPro" id="IPR007553">
    <property type="entry name" value="2-thiour_desulf"/>
</dbReference>
<dbReference type="Pfam" id="PF08349">
    <property type="entry name" value="DUF1722"/>
    <property type="match status" value="1"/>
</dbReference>
<proteinExistence type="predicted"/>